<reference evidence="2" key="1">
    <citation type="submission" date="2023-06" db="EMBL/GenBank/DDBJ databases">
        <title>Reference genome for the Northern bat (Eptesicus nilssonii), a most northern bat species.</title>
        <authorList>
            <person name="Laine V.N."/>
            <person name="Pulliainen A.T."/>
            <person name="Lilley T.M."/>
        </authorList>
    </citation>
    <scope>NUCLEOTIDE SEQUENCE</scope>
    <source>
        <strain evidence="2">BLF_Eptnil</strain>
        <tissue evidence="2">Kidney</tissue>
    </source>
</reference>
<keyword evidence="3" id="KW-1185">Reference proteome</keyword>
<dbReference type="PANTHER" id="PTHR35819">
    <property type="entry name" value="PICALM INTERACTING MITOTIC REGULATOR PIMREG"/>
    <property type="match status" value="1"/>
</dbReference>
<proteinExistence type="predicted"/>
<dbReference type="InterPro" id="IPR009932">
    <property type="entry name" value="RCS1"/>
</dbReference>
<evidence type="ECO:0000256" key="1">
    <source>
        <dbReference type="SAM" id="MobiDB-lite"/>
    </source>
</evidence>
<feature type="region of interest" description="Disordered" evidence="1">
    <location>
        <begin position="76"/>
        <end position="171"/>
    </location>
</feature>
<dbReference type="Proteomes" id="UP001177744">
    <property type="component" value="Unassembled WGS sequence"/>
</dbReference>
<organism evidence="2 3">
    <name type="scientific">Cnephaeus nilssonii</name>
    <name type="common">Northern bat</name>
    <name type="synonym">Eptesicus nilssonii</name>
    <dbReference type="NCBI Taxonomy" id="3371016"/>
    <lineage>
        <taxon>Eukaryota</taxon>
        <taxon>Metazoa</taxon>
        <taxon>Chordata</taxon>
        <taxon>Craniata</taxon>
        <taxon>Vertebrata</taxon>
        <taxon>Euteleostomi</taxon>
        <taxon>Mammalia</taxon>
        <taxon>Eutheria</taxon>
        <taxon>Laurasiatheria</taxon>
        <taxon>Chiroptera</taxon>
        <taxon>Yangochiroptera</taxon>
        <taxon>Vespertilionidae</taxon>
        <taxon>Cnephaeus</taxon>
    </lineage>
</organism>
<feature type="compositionally biased region" description="Polar residues" evidence="1">
    <location>
        <begin position="95"/>
        <end position="112"/>
    </location>
</feature>
<gene>
    <name evidence="2" type="ORF">QTO34_018155</name>
</gene>
<protein>
    <recommendedName>
        <fullName evidence="4">PIMREG</fullName>
    </recommendedName>
</protein>
<evidence type="ECO:0000313" key="2">
    <source>
        <dbReference type="EMBL" id="KAK1339602.1"/>
    </source>
</evidence>
<evidence type="ECO:0008006" key="4">
    <source>
        <dbReference type="Google" id="ProtNLM"/>
    </source>
</evidence>
<sequence length="202" mass="22502">MIEDEEVSHHRLGPQSYLAEMQEGERDQEQLEENEVLQPAFGLLETSSIALASVSRQLQRRLPLRAVSLNLGPSWKHLETPEPRQQGLQAAAGSDKNTLGAMSQRIQESCQGGTKWRVKARRRKRETQKVSSPPARSLSQRSTRLSGTTPARSTLGPITTTPHGPLWSESDSDLEPLGAAIQCLQKLSQEWDEAMRLMRALT</sequence>
<feature type="compositionally biased region" description="Polar residues" evidence="1">
    <location>
        <begin position="137"/>
        <end position="162"/>
    </location>
</feature>
<feature type="compositionally biased region" description="Basic residues" evidence="1">
    <location>
        <begin position="116"/>
        <end position="126"/>
    </location>
</feature>
<dbReference type="Pfam" id="PF07326">
    <property type="entry name" value="RCS1"/>
    <property type="match status" value="1"/>
</dbReference>
<dbReference type="AlphaFoldDB" id="A0AA40LPX2"/>
<evidence type="ECO:0000313" key="3">
    <source>
        <dbReference type="Proteomes" id="UP001177744"/>
    </source>
</evidence>
<dbReference type="EMBL" id="JAULJE010000008">
    <property type="protein sequence ID" value="KAK1339602.1"/>
    <property type="molecule type" value="Genomic_DNA"/>
</dbReference>
<comment type="caution">
    <text evidence="2">The sequence shown here is derived from an EMBL/GenBank/DDBJ whole genome shotgun (WGS) entry which is preliminary data.</text>
</comment>
<dbReference type="PANTHER" id="PTHR35819:SF1">
    <property type="entry name" value="PROTEIN PIMREG"/>
    <property type="match status" value="1"/>
</dbReference>
<accession>A0AA40LPX2</accession>
<name>A0AA40LPX2_CNENI</name>